<dbReference type="EMBL" id="CP000679">
    <property type="protein sequence ID" value="ABP67896.1"/>
    <property type="molecule type" value="Genomic_DNA"/>
</dbReference>
<dbReference type="Pfam" id="PF02885">
    <property type="entry name" value="Glycos_trans_3N"/>
    <property type="match status" value="1"/>
</dbReference>
<dbReference type="PIRSF" id="PIRSF000478">
    <property type="entry name" value="TP_PyNP"/>
    <property type="match status" value="1"/>
</dbReference>
<feature type="domain" description="Pyrimidine nucleoside phosphorylase C-terminal" evidence="11">
    <location>
        <begin position="345"/>
        <end position="419"/>
    </location>
</feature>
<dbReference type="Gene3D" id="3.90.1170.30">
    <property type="entry name" value="Pyrimidine nucleoside phosphorylase-like, C-terminal domain"/>
    <property type="match status" value="1"/>
</dbReference>
<dbReference type="NCBIfam" id="TIGR02644">
    <property type="entry name" value="Y_phosphoryl"/>
    <property type="match status" value="1"/>
</dbReference>
<reference evidence="12 13" key="1">
    <citation type="journal article" date="2008" name="Appl. Environ. Microbiol.">
        <title>Hydrogenomics of the extremely thermophilic bacterium Caldicellulosiruptor saccharolyticus.</title>
        <authorList>
            <person name="van de Werken H.J."/>
            <person name="Verhaart M.R."/>
            <person name="VanFossen A.L."/>
            <person name="Willquist K."/>
            <person name="Lewis D.L."/>
            <person name="Nichols J.D."/>
            <person name="Goorissen H.P."/>
            <person name="Mongodin E.F."/>
            <person name="Nelson K.E."/>
            <person name="van Niel E.W."/>
            <person name="Stams A.J."/>
            <person name="Ward D.E."/>
            <person name="de Vos W.M."/>
            <person name="van der Oost J."/>
            <person name="Kelly R.M."/>
            <person name="Kengen S.W."/>
        </authorList>
    </citation>
    <scope>NUCLEOTIDE SEQUENCE [LARGE SCALE GENOMIC DNA]</scope>
    <source>
        <strain evidence="13">ATCC 43494 / DSM 8903 / Tp8T 6331</strain>
    </source>
</reference>
<dbReference type="Gene3D" id="1.20.970.10">
    <property type="entry name" value="Transferase, Pyrimidine Nucleoside Phosphorylase, Chain C"/>
    <property type="match status" value="1"/>
</dbReference>
<dbReference type="InterPro" id="IPR035902">
    <property type="entry name" value="Nuc_phospho_transferase"/>
</dbReference>
<evidence type="ECO:0000313" key="13">
    <source>
        <dbReference type="Proteomes" id="UP000000256"/>
    </source>
</evidence>
<dbReference type="Gene3D" id="3.40.1030.10">
    <property type="entry name" value="Nucleoside phosphorylase/phosphoribosyltransferase catalytic domain"/>
    <property type="match status" value="1"/>
</dbReference>
<gene>
    <name evidence="12" type="ordered locus">Csac_2318</name>
</gene>
<dbReference type="OrthoDB" id="9763887at2"/>
<comment type="similarity">
    <text evidence="3">Belongs to the thymidine/pyrimidine-nucleoside phosphorylase family.</text>
</comment>
<evidence type="ECO:0000256" key="4">
    <source>
        <dbReference type="ARBA" id="ARBA00011738"/>
    </source>
</evidence>
<evidence type="ECO:0000256" key="3">
    <source>
        <dbReference type="ARBA" id="ARBA00006915"/>
    </source>
</evidence>
<evidence type="ECO:0000256" key="7">
    <source>
        <dbReference type="ARBA" id="ARBA00022676"/>
    </source>
</evidence>
<dbReference type="GO" id="GO:0005829">
    <property type="term" value="C:cytosol"/>
    <property type="evidence" value="ECO:0007669"/>
    <property type="project" value="TreeGrafter"/>
</dbReference>
<dbReference type="SMART" id="SM00941">
    <property type="entry name" value="PYNP_C"/>
    <property type="match status" value="1"/>
</dbReference>
<dbReference type="FunFam" id="3.40.1030.10:FF:000003">
    <property type="entry name" value="Pyrimidine-nucleoside phosphorylase"/>
    <property type="match status" value="1"/>
</dbReference>
<dbReference type="Pfam" id="PF07831">
    <property type="entry name" value="PYNP_C"/>
    <property type="match status" value="1"/>
</dbReference>
<proteinExistence type="inferred from homology"/>
<comment type="catalytic activity">
    <reaction evidence="9">
        <text>uridine + phosphate = alpha-D-ribose 1-phosphate + uracil</text>
        <dbReference type="Rhea" id="RHEA:24388"/>
        <dbReference type="ChEBI" id="CHEBI:16704"/>
        <dbReference type="ChEBI" id="CHEBI:17568"/>
        <dbReference type="ChEBI" id="CHEBI:43474"/>
        <dbReference type="ChEBI" id="CHEBI:57720"/>
        <dbReference type="EC" id="2.4.2.2"/>
    </reaction>
</comment>
<evidence type="ECO:0000256" key="10">
    <source>
        <dbReference type="ARBA" id="ARBA00048525"/>
    </source>
</evidence>
<dbReference type="NCBIfam" id="NF004490">
    <property type="entry name" value="PRK05820.1"/>
    <property type="match status" value="1"/>
</dbReference>
<dbReference type="InterPro" id="IPR013102">
    <property type="entry name" value="PYNP_C"/>
</dbReference>
<dbReference type="InterPro" id="IPR017872">
    <property type="entry name" value="Pyrmidine_PPase_CS"/>
</dbReference>
<dbReference type="eggNOG" id="COG0213">
    <property type="taxonomic scope" value="Bacteria"/>
</dbReference>
<dbReference type="GO" id="GO:0006213">
    <property type="term" value="P:pyrimidine nucleoside metabolic process"/>
    <property type="evidence" value="ECO:0007669"/>
    <property type="project" value="InterPro"/>
</dbReference>
<dbReference type="STRING" id="351627.Csac_2318"/>
<comment type="function">
    <text evidence="2">Catalyzes phosphorolysis of the pyrimidine nucleosides uridine, thymidine and 2'-deoxyuridine with the formation of the corresponding pyrimidine base and ribose-1-phosphate.</text>
</comment>
<evidence type="ECO:0000259" key="11">
    <source>
        <dbReference type="SMART" id="SM00941"/>
    </source>
</evidence>
<evidence type="ECO:0000256" key="9">
    <source>
        <dbReference type="ARBA" id="ARBA00048453"/>
    </source>
</evidence>
<accession>A4XLW1</accession>
<dbReference type="PANTHER" id="PTHR10515">
    <property type="entry name" value="THYMIDINE PHOSPHORYLASE"/>
    <property type="match status" value="1"/>
</dbReference>
<dbReference type="RefSeq" id="WP_011917822.1">
    <property type="nucleotide sequence ID" value="NC_009437.1"/>
</dbReference>
<dbReference type="GO" id="GO:0004645">
    <property type="term" value="F:1,4-alpha-oligoglucan phosphorylase activity"/>
    <property type="evidence" value="ECO:0007669"/>
    <property type="project" value="InterPro"/>
</dbReference>
<sequence>MLITEIIRKKRDGFELNKDELEFLINGYINDEIPDYQMAAFLMAVYFRGMSKEELTTFTMLMAQSGEMVDLSKIEGIKVDKHSSGGIADTTTLVLIPLAASVGVKVAKMSGRGLSHTGGTIDKLESIPGFRTELSKDEFIEAVNRVGAAIVGQSKDLVPADKKIYALRDVTATVESIPLIASSIMSKKIAAGADKIILDVKFGKGAFMKSYEDAKELAKTMVEIGNLAGRGTVAYVTDMNQPLGLMIGNSLEVIEAIEVLKGRGHEDLRNLCIEFATEMMILSGVEKDRERAKERLIESIEKGWALKKFEEIIQNQGGNPEVVNDYSLLPQAKYVYELKCEEDLYIKDIDALKLGIAALKLGSGRQKKEDVIDYSVGIELFGKIGSKIEKGKPYARIYANDERKLNEVISDVEDAFTFSREYVEKRKVIFAKITKDGIYEM</sequence>
<dbReference type="InterPro" id="IPR018090">
    <property type="entry name" value="Pyrmidine_PPas_bac/euk"/>
</dbReference>
<dbReference type="GO" id="GO:0006206">
    <property type="term" value="P:pyrimidine nucleobase metabolic process"/>
    <property type="evidence" value="ECO:0007669"/>
    <property type="project" value="InterPro"/>
</dbReference>
<dbReference type="InterPro" id="IPR036320">
    <property type="entry name" value="Glycosyl_Trfase_fam3_N_dom_sf"/>
</dbReference>
<dbReference type="InterPro" id="IPR017459">
    <property type="entry name" value="Glycosyl_Trfase_fam3_N_dom"/>
</dbReference>
<dbReference type="Pfam" id="PF00591">
    <property type="entry name" value="Glycos_transf_3"/>
    <property type="match status" value="1"/>
</dbReference>
<name>A4XLW1_CALS8</name>
<dbReference type="GO" id="GO:0009032">
    <property type="term" value="F:thymidine phosphorylase activity"/>
    <property type="evidence" value="ECO:0007669"/>
    <property type="project" value="TreeGrafter"/>
</dbReference>
<dbReference type="SUPFAM" id="SSF54680">
    <property type="entry name" value="Pyrimidine nucleoside phosphorylase C-terminal domain"/>
    <property type="match status" value="1"/>
</dbReference>
<dbReference type="InterPro" id="IPR036566">
    <property type="entry name" value="PYNP-like_C_sf"/>
</dbReference>
<comment type="subunit">
    <text evidence="4">Homodimer.</text>
</comment>
<evidence type="ECO:0000256" key="6">
    <source>
        <dbReference type="ARBA" id="ARBA00014680"/>
    </source>
</evidence>
<evidence type="ECO:0000256" key="2">
    <source>
        <dbReference type="ARBA" id="ARBA00003877"/>
    </source>
</evidence>
<dbReference type="AlphaFoldDB" id="A4XLW1"/>
<dbReference type="EC" id="2.4.2.2" evidence="5"/>
<dbReference type="PROSITE" id="PS00647">
    <property type="entry name" value="THYMID_PHOSPHORYLASE"/>
    <property type="match status" value="1"/>
</dbReference>
<keyword evidence="8" id="KW-0808">Transferase</keyword>
<keyword evidence="7" id="KW-0328">Glycosyltransferase</keyword>
<dbReference type="HOGENOM" id="CLU_025040_0_1_9"/>
<evidence type="ECO:0000256" key="8">
    <source>
        <dbReference type="ARBA" id="ARBA00022679"/>
    </source>
</evidence>
<organism evidence="12 13">
    <name type="scientific">Caldicellulosiruptor saccharolyticus (strain ATCC 43494 / DSM 8903 / Tp8T 6331)</name>
    <dbReference type="NCBI Taxonomy" id="351627"/>
    <lineage>
        <taxon>Bacteria</taxon>
        <taxon>Bacillati</taxon>
        <taxon>Bacillota</taxon>
        <taxon>Bacillota incertae sedis</taxon>
        <taxon>Caldicellulosiruptorales</taxon>
        <taxon>Caldicellulosiruptoraceae</taxon>
        <taxon>Caldicellulosiruptor</taxon>
    </lineage>
</organism>
<comment type="catalytic activity">
    <reaction evidence="1">
        <text>2'-deoxyuridine + phosphate = 2-deoxy-alpha-D-ribose 1-phosphate + uracil</text>
        <dbReference type="Rhea" id="RHEA:22824"/>
        <dbReference type="ChEBI" id="CHEBI:16450"/>
        <dbReference type="ChEBI" id="CHEBI:17568"/>
        <dbReference type="ChEBI" id="CHEBI:43474"/>
        <dbReference type="ChEBI" id="CHEBI:57259"/>
        <dbReference type="EC" id="2.4.2.2"/>
    </reaction>
</comment>
<dbReference type="InterPro" id="IPR000312">
    <property type="entry name" value="Glycosyl_Trfase_fam3"/>
</dbReference>
<dbReference type="PANTHER" id="PTHR10515:SF0">
    <property type="entry name" value="THYMIDINE PHOSPHORYLASE"/>
    <property type="match status" value="1"/>
</dbReference>
<keyword evidence="13" id="KW-1185">Reference proteome</keyword>
<evidence type="ECO:0000313" key="12">
    <source>
        <dbReference type="EMBL" id="ABP67896.1"/>
    </source>
</evidence>
<evidence type="ECO:0000256" key="1">
    <source>
        <dbReference type="ARBA" id="ARBA00001066"/>
    </source>
</evidence>
<comment type="catalytic activity">
    <reaction evidence="10">
        <text>thymidine + phosphate = 2-deoxy-alpha-D-ribose 1-phosphate + thymine</text>
        <dbReference type="Rhea" id="RHEA:16037"/>
        <dbReference type="ChEBI" id="CHEBI:17748"/>
        <dbReference type="ChEBI" id="CHEBI:17821"/>
        <dbReference type="ChEBI" id="CHEBI:43474"/>
        <dbReference type="ChEBI" id="CHEBI:57259"/>
        <dbReference type="EC" id="2.4.2.2"/>
    </reaction>
</comment>
<dbReference type="Proteomes" id="UP000000256">
    <property type="component" value="Chromosome"/>
</dbReference>
<dbReference type="KEGG" id="csc:Csac_2318"/>
<dbReference type="SUPFAM" id="SSF52418">
    <property type="entry name" value="Nucleoside phosphorylase/phosphoribosyltransferase catalytic domain"/>
    <property type="match status" value="1"/>
</dbReference>
<dbReference type="NCBIfam" id="NF004747">
    <property type="entry name" value="PRK06078.1"/>
    <property type="match status" value="1"/>
</dbReference>
<dbReference type="SUPFAM" id="SSF47648">
    <property type="entry name" value="Nucleoside phosphorylase/phosphoribosyltransferase N-terminal domain"/>
    <property type="match status" value="1"/>
</dbReference>
<dbReference type="InterPro" id="IPR000053">
    <property type="entry name" value="Thymidine/pyrmidine_PPase"/>
</dbReference>
<evidence type="ECO:0000256" key="5">
    <source>
        <dbReference type="ARBA" id="ARBA00011889"/>
    </source>
</evidence>
<protein>
    <recommendedName>
        <fullName evidence="6">Pyrimidine-nucleoside phosphorylase</fullName>
        <ecNumber evidence="5">2.4.2.2</ecNumber>
    </recommendedName>
</protein>